<accession>A0A062ULV4</accession>
<keyword evidence="4" id="KW-1185">Reference proteome</keyword>
<sequence>MMFDGEQPCDHQGKPLTKIMHQASKRRLGGGLVITHSFSSKPKIGYYADFYEKVTTYEAILSSQAAQIDSSVTARTFRVVENTDETSPFMYMDTASTRAGIGAITQKLQLHSIHIVGLGGTGAYVLDAIAKTPVSQIQLHDGDIFGQHNAFRAPGAPGIEDLRRREPKVDYYKGIYSRMHRGIVANAAHIDASNVACLRDADFVFVCIDNGDAKQLIIETLEDAGIPFIDVGMGVQFADDGLIGMIRVTTSTPAMRAHVRDKKRIPLHSANENNLYARNIQIADLNMLNAAMAVMKFKKLFGFYVDLEGEHFSALSIDGNHLLNEDAA</sequence>
<feature type="domain" description="THIF-type NAD/FAD binding fold" evidence="1">
    <location>
        <begin position="105"/>
        <end position="234"/>
    </location>
</feature>
<dbReference type="GO" id="GO:0008641">
    <property type="term" value="F:ubiquitin-like modifier activating enzyme activity"/>
    <property type="evidence" value="ECO:0007669"/>
    <property type="project" value="InterPro"/>
</dbReference>
<dbReference type="Proteomes" id="UP000027190">
    <property type="component" value="Unassembled WGS sequence"/>
</dbReference>
<evidence type="ECO:0000259" key="1">
    <source>
        <dbReference type="Pfam" id="PF00899"/>
    </source>
</evidence>
<dbReference type="Gene3D" id="3.40.50.720">
    <property type="entry name" value="NAD(P)-binding Rossmann-like Domain"/>
    <property type="match status" value="1"/>
</dbReference>
<dbReference type="PATRIC" id="fig|1280947.3.peg.2382"/>
<dbReference type="AlphaFoldDB" id="A0A062ULV4"/>
<dbReference type="InterPro" id="IPR035985">
    <property type="entry name" value="Ubiquitin-activating_enz"/>
</dbReference>
<dbReference type="eggNOG" id="COG0476">
    <property type="taxonomic scope" value="Bacteria"/>
</dbReference>
<dbReference type="NCBIfam" id="NF004805">
    <property type="entry name" value="PRK06153.1-4"/>
    <property type="match status" value="1"/>
</dbReference>
<comment type="caution">
    <text evidence="3">The sequence shown here is derived from an EMBL/GenBank/DDBJ whole genome shotgun (WGS) entry which is preliminary data.</text>
</comment>
<name>A0A062ULV4_9PROT</name>
<dbReference type="InterPro" id="IPR000594">
    <property type="entry name" value="ThiF_NAD_FAD-bd"/>
</dbReference>
<dbReference type="CDD" id="cd01483">
    <property type="entry name" value="E1_enzyme_family"/>
    <property type="match status" value="1"/>
</dbReference>
<proteinExistence type="predicted"/>
<evidence type="ECO:0000313" key="3">
    <source>
        <dbReference type="EMBL" id="KCZ57100.1"/>
    </source>
</evidence>
<evidence type="ECO:0000259" key="2">
    <source>
        <dbReference type="Pfam" id="PF20590"/>
    </source>
</evidence>
<reference evidence="3 4" key="1">
    <citation type="journal article" date="2014" name="Antonie Van Leeuwenhoek">
        <title>Hyphomonas beringensis sp. nov. and Hyphomonas chukchiensis sp. nov., isolated from surface seawater of the Bering Sea and Chukchi Sea.</title>
        <authorList>
            <person name="Li C."/>
            <person name="Lai Q."/>
            <person name="Li G."/>
            <person name="Dong C."/>
            <person name="Wang J."/>
            <person name="Liao Y."/>
            <person name="Shao Z."/>
        </authorList>
    </citation>
    <scope>NUCLEOTIDE SEQUENCE [LARGE SCALE GENOMIC DNA]</scope>
    <source>
        <strain evidence="3 4">BH-BN04-4</strain>
    </source>
</reference>
<evidence type="ECO:0000313" key="4">
    <source>
        <dbReference type="Proteomes" id="UP000027190"/>
    </source>
</evidence>
<feature type="domain" description="DUF6791" evidence="2">
    <location>
        <begin position="1"/>
        <end position="94"/>
    </location>
</feature>
<protein>
    <submittedName>
        <fullName evidence="3">Uncharacterized protein</fullName>
    </submittedName>
</protein>
<dbReference type="Pfam" id="PF20590">
    <property type="entry name" value="DUF6791"/>
    <property type="match status" value="1"/>
</dbReference>
<dbReference type="EMBL" id="AWFG01000032">
    <property type="protein sequence ID" value="KCZ57100.1"/>
    <property type="molecule type" value="Genomic_DNA"/>
</dbReference>
<dbReference type="STRING" id="1280947.HY30_17645"/>
<gene>
    <name evidence="3" type="ORF">HY30_17645</name>
</gene>
<dbReference type="SUPFAM" id="SSF69572">
    <property type="entry name" value="Activating enzymes of the ubiquitin-like proteins"/>
    <property type="match status" value="1"/>
</dbReference>
<dbReference type="NCBIfam" id="NF004804">
    <property type="entry name" value="PRK06153.1-3"/>
    <property type="match status" value="1"/>
</dbReference>
<dbReference type="InterPro" id="IPR046741">
    <property type="entry name" value="DUF6791"/>
</dbReference>
<organism evidence="3 4">
    <name type="scientific">Hyphomonas chukchiensis</name>
    <dbReference type="NCBI Taxonomy" id="1280947"/>
    <lineage>
        <taxon>Bacteria</taxon>
        <taxon>Pseudomonadati</taxon>
        <taxon>Pseudomonadota</taxon>
        <taxon>Alphaproteobacteria</taxon>
        <taxon>Hyphomonadales</taxon>
        <taxon>Hyphomonadaceae</taxon>
        <taxon>Hyphomonas</taxon>
    </lineage>
</organism>
<dbReference type="Pfam" id="PF00899">
    <property type="entry name" value="ThiF"/>
    <property type="match status" value="1"/>
</dbReference>